<dbReference type="EMBL" id="MHUG01000019">
    <property type="protein sequence ID" value="OHA72902.1"/>
    <property type="molecule type" value="Genomic_DNA"/>
</dbReference>
<gene>
    <name evidence="1" type="ORF">A3B24_03345</name>
</gene>
<comment type="caution">
    <text evidence="1">The sequence shown here is derived from an EMBL/GenBank/DDBJ whole genome shotgun (WGS) entry which is preliminary data.</text>
</comment>
<evidence type="ECO:0000313" key="2">
    <source>
        <dbReference type="Proteomes" id="UP000176917"/>
    </source>
</evidence>
<protein>
    <submittedName>
        <fullName evidence="1">Uncharacterized protein</fullName>
    </submittedName>
</protein>
<proteinExistence type="predicted"/>
<dbReference type="AlphaFoldDB" id="A0A1G2RKT0"/>
<organism evidence="1 2">
    <name type="scientific">Candidatus Wildermuthbacteria bacterium RIFCSPLOWO2_01_FULL_48_16</name>
    <dbReference type="NCBI Taxonomy" id="1802461"/>
    <lineage>
        <taxon>Bacteria</taxon>
        <taxon>Candidatus Wildermuthiibacteriota</taxon>
    </lineage>
</organism>
<evidence type="ECO:0000313" key="1">
    <source>
        <dbReference type="EMBL" id="OHA72902.1"/>
    </source>
</evidence>
<sequence length="70" mass="7498">MVPVAVPPTEASIFTFFKGAGPEEGVAVTETERVLSVTVQPEGHWYPVSPTLFIQVDGFDGVDAEQVPSH</sequence>
<dbReference type="Proteomes" id="UP000176917">
    <property type="component" value="Unassembled WGS sequence"/>
</dbReference>
<dbReference type="STRING" id="1802461.A3B24_03345"/>
<reference evidence="1 2" key="1">
    <citation type="journal article" date="2016" name="Nat. Commun.">
        <title>Thousands of microbial genomes shed light on interconnected biogeochemical processes in an aquifer system.</title>
        <authorList>
            <person name="Anantharaman K."/>
            <person name="Brown C.T."/>
            <person name="Hug L.A."/>
            <person name="Sharon I."/>
            <person name="Castelle C.J."/>
            <person name="Probst A.J."/>
            <person name="Thomas B.C."/>
            <person name="Singh A."/>
            <person name="Wilkins M.J."/>
            <person name="Karaoz U."/>
            <person name="Brodie E.L."/>
            <person name="Williams K.H."/>
            <person name="Hubbard S.S."/>
            <person name="Banfield J.F."/>
        </authorList>
    </citation>
    <scope>NUCLEOTIDE SEQUENCE [LARGE SCALE GENOMIC DNA]</scope>
</reference>
<name>A0A1G2RKT0_9BACT</name>
<accession>A0A1G2RKT0</accession>